<dbReference type="Proteomes" id="UP000663850">
    <property type="component" value="Unassembled WGS sequence"/>
</dbReference>
<feature type="compositionally biased region" description="Low complexity" evidence="1">
    <location>
        <begin position="105"/>
        <end position="118"/>
    </location>
</feature>
<accession>A0A8H3GFA1</accession>
<evidence type="ECO:0000256" key="1">
    <source>
        <dbReference type="SAM" id="MobiDB-lite"/>
    </source>
</evidence>
<feature type="region of interest" description="Disordered" evidence="1">
    <location>
        <begin position="495"/>
        <end position="537"/>
    </location>
</feature>
<feature type="region of interest" description="Disordered" evidence="1">
    <location>
        <begin position="103"/>
        <end position="142"/>
    </location>
</feature>
<name>A0A8H3GFA1_9AGAM</name>
<dbReference type="EMBL" id="CAJMWZ010001998">
    <property type="protein sequence ID" value="CAE6446578.1"/>
    <property type="molecule type" value="Genomic_DNA"/>
</dbReference>
<dbReference type="AlphaFoldDB" id="A0A8H3GFA1"/>
<feature type="compositionally biased region" description="Basic and acidic residues" evidence="1">
    <location>
        <begin position="507"/>
        <end position="516"/>
    </location>
</feature>
<gene>
    <name evidence="2" type="ORF">RDB_LOCUS36257</name>
</gene>
<reference evidence="2" key="1">
    <citation type="submission" date="2021-01" db="EMBL/GenBank/DDBJ databases">
        <authorList>
            <person name="Kaushik A."/>
        </authorList>
    </citation>
    <scope>NUCLEOTIDE SEQUENCE</scope>
    <source>
        <strain evidence="2">Type strain: AG8-Rh-89/</strain>
    </source>
</reference>
<sequence>MNGSLKWGGGAIYVEHGLGGADLDQGEGGNPPCAWARGDGGRAHVRCELGRRTLADKCIRERIVPFRGRDVTREYGTGPALGIDAVPRPNTLDSACIRRHKTQNLTLTTSTTSSATTTVKRRAESPAARPSPKRSRSEETADDSFLALLLPESMSRFQDHYDERVTLPPIAEDRRASLPVPSASGYVFTNTFESPRSPQYAPHRRPNLHNRTFSSPALPAHNVHLRNNTIGLQDDALAFSPVPPGAIDWLGAGRQVTREESMSEFDPSAFGLDSGASSPAFAFGPGPSPFSGFSPQFHPRSQAPINIAQALASSNPSPMNSPAPNIPIDSGLNSLPSPPASRDQLENELGSVRAKIRELEFMNDLLQLRVVELESEKNKDEPVVDKSVSPAFQQSWDARTESRVKRFCSLNRAGNALCAWHDSRRERRSFPPRMAPPGHLNCGCTYEEALFEESLARHGVGSYHPGESVRMDPALRNPLLKLLQWRFGYKDGDFEREPKTGGWVEGEGEHAWENRSHPTSGSSARRRERNSAPNTTE</sequence>
<evidence type="ECO:0000313" key="3">
    <source>
        <dbReference type="Proteomes" id="UP000663850"/>
    </source>
</evidence>
<feature type="region of interest" description="Disordered" evidence="1">
    <location>
        <begin position="312"/>
        <end position="346"/>
    </location>
</feature>
<comment type="caution">
    <text evidence="2">The sequence shown here is derived from an EMBL/GenBank/DDBJ whole genome shotgun (WGS) entry which is preliminary data.</text>
</comment>
<proteinExistence type="predicted"/>
<protein>
    <submittedName>
        <fullName evidence="2">Uncharacterized protein</fullName>
    </submittedName>
</protein>
<organism evidence="2 3">
    <name type="scientific">Rhizoctonia solani</name>
    <dbReference type="NCBI Taxonomy" id="456999"/>
    <lineage>
        <taxon>Eukaryota</taxon>
        <taxon>Fungi</taxon>
        <taxon>Dikarya</taxon>
        <taxon>Basidiomycota</taxon>
        <taxon>Agaricomycotina</taxon>
        <taxon>Agaricomycetes</taxon>
        <taxon>Cantharellales</taxon>
        <taxon>Ceratobasidiaceae</taxon>
        <taxon>Rhizoctonia</taxon>
    </lineage>
</organism>
<evidence type="ECO:0000313" key="2">
    <source>
        <dbReference type="EMBL" id="CAE6446578.1"/>
    </source>
</evidence>